<evidence type="ECO:0000313" key="5">
    <source>
        <dbReference type="Proteomes" id="UP001501442"/>
    </source>
</evidence>
<dbReference type="PROSITE" id="PS51318">
    <property type="entry name" value="TAT"/>
    <property type="match status" value="1"/>
</dbReference>
<keyword evidence="5" id="KW-1185">Reference proteome</keyword>
<evidence type="ECO:0000313" key="4">
    <source>
        <dbReference type="EMBL" id="GAA4635992.1"/>
    </source>
</evidence>
<keyword evidence="3" id="KW-0732">Signal</keyword>
<reference evidence="5" key="1">
    <citation type="journal article" date="2019" name="Int. J. Syst. Evol. Microbiol.">
        <title>The Global Catalogue of Microorganisms (GCM) 10K type strain sequencing project: providing services to taxonomists for standard genome sequencing and annotation.</title>
        <authorList>
            <consortium name="The Broad Institute Genomics Platform"/>
            <consortium name="The Broad Institute Genome Sequencing Center for Infectious Disease"/>
            <person name="Wu L."/>
            <person name="Ma J."/>
        </authorList>
    </citation>
    <scope>NUCLEOTIDE SEQUENCE [LARGE SCALE GENOMIC DNA]</scope>
    <source>
        <strain evidence="5">JCM 17939</strain>
    </source>
</reference>
<organism evidence="4 5">
    <name type="scientific">Actinoallomurus vinaceus</name>
    <dbReference type="NCBI Taxonomy" id="1080074"/>
    <lineage>
        <taxon>Bacteria</taxon>
        <taxon>Bacillati</taxon>
        <taxon>Actinomycetota</taxon>
        <taxon>Actinomycetes</taxon>
        <taxon>Streptosporangiales</taxon>
        <taxon>Thermomonosporaceae</taxon>
        <taxon>Actinoallomurus</taxon>
    </lineage>
</organism>
<dbReference type="NCBIfam" id="NF007810">
    <property type="entry name" value="PRK10518.1"/>
    <property type="match status" value="1"/>
</dbReference>
<keyword evidence="1" id="KW-0597">Phosphoprotein</keyword>
<accession>A0ABP8UQY3</accession>
<dbReference type="EMBL" id="BAABHK010000016">
    <property type="protein sequence ID" value="GAA4635992.1"/>
    <property type="molecule type" value="Genomic_DNA"/>
</dbReference>
<dbReference type="Proteomes" id="UP001501442">
    <property type="component" value="Unassembled WGS sequence"/>
</dbReference>
<dbReference type="PANTHER" id="PTHR11596">
    <property type="entry name" value="ALKALINE PHOSPHATASE"/>
    <property type="match status" value="1"/>
</dbReference>
<dbReference type="PANTHER" id="PTHR11596:SF5">
    <property type="entry name" value="ALKALINE PHOSPHATASE"/>
    <property type="match status" value="1"/>
</dbReference>
<feature type="signal peptide" evidence="3">
    <location>
        <begin position="1"/>
        <end position="30"/>
    </location>
</feature>
<dbReference type="Pfam" id="PF00245">
    <property type="entry name" value="Alk_phosphatase"/>
    <property type="match status" value="2"/>
</dbReference>
<dbReference type="InterPro" id="IPR017850">
    <property type="entry name" value="Alkaline_phosphatase_core_sf"/>
</dbReference>
<evidence type="ECO:0000256" key="2">
    <source>
        <dbReference type="RuleBase" id="RU003946"/>
    </source>
</evidence>
<dbReference type="PRINTS" id="PR00113">
    <property type="entry name" value="ALKPHPHTASE"/>
</dbReference>
<dbReference type="InterPro" id="IPR006311">
    <property type="entry name" value="TAT_signal"/>
</dbReference>
<feature type="chain" id="PRO_5046107000" evidence="3">
    <location>
        <begin position="31"/>
        <end position="452"/>
    </location>
</feature>
<dbReference type="Gene3D" id="3.40.720.10">
    <property type="entry name" value="Alkaline Phosphatase, subunit A"/>
    <property type="match status" value="1"/>
</dbReference>
<comment type="caution">
    <text evidence="4">The sequence shown here is derived from an EMBL/GenBank/DDBJ whole genome shotgun (WGS) entry which is preliminary data.</text>
</comment>
<protein>
    <submittedName>
        <fullName evidence="4">Alkaline phosphatase</fullName>
    </submittedName>
</protein>
<evidence type="ECO:0000256" key="3">
    <source>
        <dbReference type="SAM" id="SignalP"/>
    </source>
</evidence>
<comment type="similarity">
    <text evidence="2">Belongs to the alkaline phosphatase family.</text>
</comment>
<dbReference type="SUPFAM" id="SSF53649">
    <property type="entry name" value="Alkaline phosphatase-like"/>
    <property type="match status" value="1"/>
</dbReference>
<gene>
    <name evidence="4" type="primary">phoA</name>
    <name evidence="4" type="ORF">GCM10023196_083890</name>
</gene>
<dbReference type="RefSeq" id="WP_345438972.1">
    <property type="nucleotide sequence ID" value="NZ_BAABHK010000016.1"/>
</dbReference>
<evidence type="ECO:0000256" key="1">
    <source>
        <dbReference type="ARBA" id="ARBA00022553"/>
    </source>
</evidence>
<proteinExistence type="inferred from homology"/>
<name>A0ABP8UQY3_9ACTN</name>
<dbReference type="InterPro" id="IPR001952">
    <property type="entry name" value="Alkaline_phosphatase"/>
</dbReference>
<dbReference type="CDD" id="cd16012">
    <property type="entry name" value="ALP"/>
    <property type="match status" value="1"/>
</dbReference>
<sequence>MTSSSRLIRRGAIAALAVGALTAAAMPTFASGGDRTDAVRSAIKGGKARNVILLIGDGMGDSEITIARNYAKGAAGRLALDTLPLTGEYTTYAVNKSDPSKPDYVTDSAASGSGWATGHKTYNGAISVTPDGKPQPTVLELAKKAGFRTGDVTTAELGDATPAVLSAHVADRSCEGPADMAKCPQQDKVNGGPGSISEQQVQTGADVYFGGGKARFAQTIKAGQFQGKTVLDQAAAAGYNVVSDAAGLAAAKPGKKVLGLFADGNMPLEWTGPLAKVGGTDPAKCTPNAQFSGPHLRDMANKAISLLDAQSKRGKKGFFLQIEGASIDKQDHAANPCGQIGENVEFDRAVQASLDYARHHRDTLVVVTADHGHTSQIIPLEAQSPGQTATLITADGSNMKINYATNTPGQSQEHTGTEVRIAAQGPQAANVVGVTDQTDLFHTLSRALGVRH</sequence>
<dbReference type="SMART" id="SM00098">
    <property type="entry name" value="alkPPc"/>
    <property type="match status" value="1"/>
</dbReference>